<evidence type="ECO:0000313" key="5">
    <source>
        <dbReference type="Proteomes" id="UP000536179"/>
    </source>
</evidence>
<comment type="similarity">
    <text evidence="1">Belongs to the TolB family.</text>
</comment>
<dbReference type="RefSeq" id="WP_184306718.1">
    <property type="nucleotide sequence ID" value="NZ_JACHXU010000016.1"/>
</dbReference>
<dbReference type="SUPFAM" id="SSF51556">
    <property type="entry name" value="Metallo-dependent hydrolases"/>
    <property type="match status" value="1"/>
</dbReference>
<dbReference type="PANTHER" id="PTHR36842">
    <property type="entry name" value="PROTEIN TOLB HOMOLOG"/>
    <property type="match status" value="1"/>
</dbReference>
<dbReference type="InterPro" id="IPR032466">
    <property type="entry name" value="Metal_Hydrolase"/>
</dbReference>
<dbReference type="Gene3D" id="1.20.58.520">
    <property type="entry name" value="Amidohydrolase"/>
    <property type="match status" value="1"/>
</dbReference>
<dbReference type="Pfam" id="PF07676">
    <property type="entry name" value="PD40"/>
    <property type="match status" value="6"/>
</dbReference>
<accession>A0A7W5E1P8</accession>
<evidence type="ECO:0000256" key="1">
    <source>
        <dbReference type="ARBA" id="ARBA00009820"/>
    </source>
</evidence>
<protein>
    <submittedName>
        <fullName evidence="4">Tol biopolymer transport system component/imidazolonepropionase-like amidohydrolase</fullName>
    </submittedName>
</protein>
<dbReference type="Gene3D" id="2.120.10.30">
    <property type="entry name" value="TolB, C-terminal domain"/>
    <property type="match status" value="3"/>
</dbReference>
<organism evidence="4 5">
    <name type="scientific">Aporhodopirellula rubra</name>
    <dbReference type="NCBI Taxonomy" id="980271"/>
    <lineage>
        <taxon>Bacteria</taxon>
        <taxon>Pseudomonadati</taxon>
        <taxon>Planctomycetota</taxon>
        <taxon>Planctomycetia</taxon>
        <taxon>Pirellulales</taxon>
        <taxon>Pirellulaceae</taxon>
        <taxon>Aporhodopirellula</taxon>
    </lineage>
</organism>
<dbReference type="Proteomes" id="UP000536179">
    <property type="component" value="Unassembled WGS sequence"/>
</dbReference>
<reference evidence="4 5" key="1">
    <citation type="submission" date="2020-08" db="EMBL/GenBank/DDBJ databases">
        <title>Genomic Encyclopedia of Type Strains, Phase III (KMG-III): the genomes of soil and plant-associated and newly described type strains.</title>
        <authorList>
            <person name="Whitman W."/>
        </authorList>
    </citation>
    <scope>NUCLEOTIDE SEQUENCE [LARGE SCALE GENOMIC DNA]</scope>
    <source>
        <strain evidence="4 5">CECT 8075</strain>
    </source>
</reference>
<dbReference type="InterPro" id="IPR011059">
    <property type="entry name" value="Metal-dep_hydrolase_composite"/>
</dbReference>
<dbReference type="PANTHER" id="PTHR36842:SF1">
    <property type="entry name" value="PROTEIN TOLB"/>
    <property type="match status" value="1"/>
</dbReference>
<evidence type="ECO:0000259" key="3">
    <source>
        <dbReference type="Pfam" id="PF01979"/>
    </source>
</evidence>
<dbReference type="InterPro" id="IPR011659">
    <property type="entry name" value="WD40"/>
</dbReference>
<comment type="caution">
    <text evidence="4">The sequence shown here is derived from an EMBL/GenBank/DDBJ whole genome shotgun (WGS) entry which is preliminary data.</text>
</comment>
<dbReference type="AlphaFoldDB" id="A0A7W5E1P8"/>
<dbReference type="SUPFAM" id="SSF51338">
    <property type="entry name" value="Composite domain of metallo-dependent hydrolases"/>
    <property type="match status" value="1"/>
</dbReference>
<keyword evidence="4" id="KW-0378">Hydrolase</keyword>
<dbReference type="SUPFAM" id="SSF82171">
    <property type="entry name" value="DPP6 N-terminal domain-like"/>
    <property type="match status" value="2"/>
</dbReference>
<dbReference type="InterPro" id="IPR011042">
    <property type="entry name" value="6-blade_b-propeller_TolB-like"/>
</dbReference>
<evidence type="ECO:0000313" key="4">
    <source>
        <dbReference type="EMBL" id="MBB3208550.1"/>
    </source>
</evidence>
<dbReference type="EMBL" id="JACHXU010000016">
    <property type="protein sequence ID" value="MBB3208550.1"/>
    <property type="molecule type" value="Genomic_DNA"/>
</dbReference>
<feature type="region of interest" description="Disordered" evidence="2">
    <location>
        <begin position="26"/>
        <end position="63"/>
    </location>
</feature>
<dbReference type="Gene3D" id="3.30.110.90">
    <property type="entry name" value="Amidohydrolase"/>
    <property type="match status" value="1"/>
</dbReference>
<proteinExistence type="inferred from homology"/>
<keyword evidence="5" id="KW-1185">Reference proteome</keyword>
<evidence type="ECO:0000256" key="2">
    <source>
        <dbReference type="SAM" id="MobiDB-lite"/>
    </source>
</evidence>
<dbReference type="InterPro" id="IPR006680">
    <property type="entry name" value="Amidohydro-rel"/>
</dbReference>
<name>A0A7W5E1P8_9BACT</name>
<dbReference type="Gene3D" id="3.40.50.10910">
    <property type="entry name" value="Amidohydrolase"/>
    <property type="match status" value="1"/>
</dbReference>
<dbReference type="Pfam" id="PF01979">
    <property type="entry name" value="Amidohydro_1"/>
    <property type="match status" value="1"/>
</dbReference>
<feature type="domain" description="Amidohydrolase-related" evidence="3">
    <location>
        <begin position="758"/>
        <end position="1092"/>
    </location>
</feature>
<sequence length="1137" mass="125871">MRLFDSGRFRLSITFLLLFGSGITNTPASDSNPQADAKVAKDAVAEETPEQWDIESPPGPVQRQEIDCDSGTWMNLDVSPDGESIVFDLLGDLYVMPISGADGTKATNKRFPENLTQSMSWDMQPRFSPDGKHIAFTSDRTGKSKKAGDNVWIVTIDGTSLTQVTNETYRLLSSPAWSPDGQYLVARKHFSSRRSLGAGECHRYHRDAIAMDATAGTALTTRSSDQKDVNEPAYSPDGRYLYYSQDVTPGKDFEYDKNSHQGIYAIKRLDLVDGDTETLIRGPGGACRPTPSPDGKTIAFVRRVGVKTGLHLFDLESGRIRLVYDDLERDMQEAWAIHGVYSGFDWTPDGKSIVVWAKGKIRRIDIDSGTADVIPFRIRDHRDVRKAVRHPIPVGGDEFDVKMLQSVQVSPDGTQVVYQALGHLYLKTLPDGVPTRLTEQSDHFEFSPSFSKDGRYIVYTTWNDRQLGSIRITTTDPDRGERWIVSNKPGHYMHPSFSPDGKHIVYEQRGGGHIRSALWSRDPGIYMTAIQNGEPKLICEQGTQPRFDASGERVFVTRRDAAKDSDNVTLVSVDLHGNQTREHYKSDWATDFAVSPDGKSIALIERFHVYVAPFVHSPTPIQVGPNAKGIPTVKVSDEAGEFIHFSGDSQQLHWSLGPNLYTCNVADAMRPEAETDDADTPTSTPEKATSLSIGFTQPTAKPDTRRALVGARILTMGPAGIIKDGVILIDQDRIVAVGPRKEIEIPDGYVTTNVRGQVIMPGLIDAHAHGAQATFGITPQHNWIDYARIAFGVTTIHDPSNDTHAIFAASELAKAGMITSPRTFSTGKILYGATGAIKAEIDSLDDARFHLRRMKAVGAFTVKSYNQPRRDQRQQVIAAARELDMMVVPEGGSTFMHNMTMIVDGHTGIEHTLPVQTAYDDVMDLWRNTGVGYTPTLSVAYGGLSGERYWYQLDDLWLHTRLQTFIPPHVLNPRSRRREKASEDDYNHMRVAEIARDVVNQGGMVQAGGHGQLPGVCTHWEMWSFVQGGMTPMQALECGTLNGAKYLGLDRDLGSVENGKLADLIVFRKKADPTKQIRDSEKIALVIAGGNVFQADRMNRYGDNAPRADFYWQRDGGVSSDSEYCDVVGCSCHRGRQ</sequence>
<dbReference type="Gene3D" id="2.30.40.10">
    <property type="entry name" value="Urease, subunit C, domain 1"/>
    <property type="match status" value="1"/>
</dbReference>
<dbReference type="GO" id="GO:0016810">
    <property type="term" value="F:hydrolase activity, acting on carbon-nitrogen (but not peptide) bonds"/>
    <property type="evidence" value="ECO:0007669"/>
    <property type="project" value="InterPro"/>
</dbReference>
<gene>
    <name evidence="4" type="ORF">FHS27_004379</name>
</gene>